<evidence type="ECO:0000313" key="1">
    <source>
        <dbReference type="EMBL" id="QGM99196.1"/>
    </source>
</evidence>
<dbReference type="AlphaFoldDB" id="A0A6B8M969"/>
<sequence>MKHLAGLIVIAAIAGAPERADARPITLSCQHSDNVYAAPYTVRIDANNAMLVINDDGRTDVYPIESVKDQKGDRQVTAAGKLLDSHVTVSLSGKKQLWYADAFTDRVFAIDYCD</sequence>
<dbReference type="Proteomes" id="UP000422569">
    <property type="component" value="Chromosome"/>
</dbReference>
<reference evidence="1 2" key="1">
    <citation type="submission" date="2019-09" db="EMBL/GenBank/DDBJ databases">
        <title>Isolation and complete genome sequencing of Methylocystis species.</title>
        <authorList>
            <person name="Rumah B.L."/>
            <person name="Stead C.E."/>
            <person name="Stevens B.C."/>
            <person name="Minton N.P."/>
            <person name="Grosse-Honebrink A."/>
            <person name="Zhang Y."/>
        </authorList>
    </citation>
    <scope>NUCLEOTIDE SEQUENCE [LARGE SCALE GENOMIC DNA]</scope>
    <source>
        <strain evidence="1 2">BRCS2</strain>
    </source>
</reference>
<evidence type="ECO:0000313" key="2">
    <source>
        <dbReference type="Proteomes" id="UP000422569"/>
    </source>
</evidence>
<accession>A0A6B8M969</accession>
<proteinExistence type="predicted"/>
<evidence type="ECO:0008006" key="3">
    <source>
        <dbReference type="Google" id="ProtNLM"/>
    </source>
</evidence>
<keyword evidence="2" id="KW-1185">Reference proteome</keyword>
<gene>
    <name evidence="1" type="ORF">F7D14_18040</name>
</gene>
<dbReference type="KEGG" id="mpar:F7D14_18040"/>
<organism evidence="1 2">
    <name type="scientific">Methylocystis parvus</name>
    <dbReference type="NCBI Taxonomy" id="134"/>
    <lineage>
        <taxon>Bacteria</taxon>
        <taxon>Pseudomonadati</taxon>
        <taxon>Pseudomonadota</taxon>
        <taxon>Alphaproteobacteria</taxon>
        <taxon>Hyphomicrobiales</taxon>
        <taxon>Methylocystaceae</taxon>
        <taxon>Methylocystis</taxon>
    </lineage>
</organism>
<protein>
    <recommendedName>
        <fullName evidence="3">Lysozyme inhibitor</fullName>
    </recommendedName>
</protein>
<dbReference type="RefSeq" id="WP_154420096.1">
    <property type="nucleotide sequence ID" value="NZ_CP044331.1"/>
</dbReference>
<name>A0A6B8M969_9HYPH</name>
<dbReference type="EMBL" id="CP044331">
    <property type="protein sequence ID" value="QGM99196.1"/>
    <property type="molecule type" value="Genomic_DNA"/>
</dbReference>